<name>A0A177ANN0_9PEZI</name>
<accession>A0A177ANN0</accession>
<protein>
    <submittedName>
        <fullName evidence="2">Phospholipase C</fullName>
    </submittedName>
</protein>
<dbReference type="Pfam" id="PF05699">
    <property type="entry name" value="Dimer_Tnp_hAT"/>
    <property type="match status" value="1"/>
</dbReference>
<dbReference type="AlphaFoldDB" id="A0A177ANN0"/>
<organism evidence="2">
    <name type="scientific">Pseudogymnoascus destructans</name>
    <dbReference type="NCBI Taxonomy" id="655981"/>
    <lineage>
        <taxon>Eukaryota</taxon>
        <taxon>Fungi</taxon>
        <taxon>Dikarya</taxon>
        <taxon>Ascomycota</taxon>
        <taxon>Pezizomycotina</taxon>
        <taxon>Leotiomycetes</taxon>
        <taxon>Thelebolales</taxon>
        <taxon>Thelebolaceae</taxon>
        <taxon>Pseudogymnoascus</taxon>
    </lineage>
</organism>
<dbReference type="OrthoDB" id="3439855at2759"/>
<gene>
    <name evidence="2" type="primary">PLC1_1</name>
    <name evidence="2" type="ORF">VC83_00107</name>
</gene>
<dbReference type="GeneID" id="36283206"/>
<reference evidence="2" key="1">
    <citation type="submission" date="2016-03" db="EMBL/GenBank/DDBJ databases">
        <title>Updated assembly of Pseudogymnoascus destructans, the fungus causing white-nose syndrome of bats.</title>
        <authorList>
            <person name="Palmer J.M."/>
            <person name="Drees K.P."/>
            <person name="Foster J.T."/>
            <person name="Lindner D.L."/>
        </authorList>
    </citation>
    <scope>NUCLEOTIDE SEQUENCE [LARGE SCALE GENOMIC DNA]</scope>
    <source>
        <strain evidence="2">20631-21</strain>
    </source>
</reference>
<feature type="domain" description="HAT C-terminal dimerisation" evidence="1">
    <location>
        <begin position="84"/>
        <end position="118"/>
    </location>
</feature>
<evidence type="ECO:0000259" key="1">
    <source>
        <dbReference type="Pfam" id="PF05699"/>
    </source>
</evidence>
<dbReference type="SUPFAM" id="SSF53098">
    <property type="entry name" value="Ribonuclease H-like"/>
    <property type="match status" value="1"/>
</dbReference>
<dbReference type="GO" id="GO:0046983">
    <property type="term" value="F:protein dimerization activity"/>
    <property type="evidence" value="ECO:0007669"/>
    <property type="project" value="InterPro"/>
</dbReference>
<dbReference type="RefSeq" id="XP_024328211.1">
    <property type="nucleotide sequence ID" value="XM_024463803.1"/>
</dbReference>
<dbReference type="InterPro" id="IPR012337">
    <property type="entry name" value="RNaseH-like_sf"/>
</dbReference>
<sequence>MVMVPSQKWTWIEDNWENYWIKIAKKQVQELWDTEYKPVQLPPPPRVEISIEEKTEHQIWLEQKRRRPLVLDEYMKYCGSPITSDVNARAWWMEPAQRAAFPNLGRMALDLLSIPAMSPCGRKAALLQYAATYSRKAERGIAEGVLLTLGEQHQLVPSAA</sequence>
<evidence type="ECO:0000313" key="2">
    <source>
        <dbReference type="EMBL" id="OAF62941.1"/>
    </source>
</evidence>
<dbReference type="Proteomes" id="UP000077154">
    <property type="component" value="Unassembled WGS sequence"/>
</dbReference>
<dbReference type="EMBL" id="KV441386">
    <property type="protein sequence ID" value="OAF62941.1"/>
    <property type="molecule type" value="Genomic_DNA"/>
</dbReference>
<dbReference type="InterPro" id="IPR008906">
    <property type="entry name" value="HATC_C_dom"/>
</dbReference>
<proteinExistence type="predicted"/>